<name>A0ABM1MF65_NICVS</name>
<dbReference type="InterPro" id="IPR038606">
    <property type="entry name" value="To_sf"/>
</dbReference>
<gene>
    <name evidence="3" type="primary">LOC108560263</name>
</gene>
<dbReference type="Pfam" id="PF06585">
    <property type="entry name" value="JHBP"/>
    <property type="match status" value="1"/>
</dbReference>
<proteinExistence type="predicted"/>
<protein>
    <submittedName>
        <fullName evidence="3">Uncharacterized protein LOC108560263</fullName>
    </submittedName>
</protein>
<evidence type="ECO:0000313" key="3">
    <source>
        <dbReference type="RefSeq" id="XP_017773215.1"/>
    </source>
</evidence>
<dbReference type="Gene3D" id="3.15.10.30">
    <property type="entry name" value="Haemolymph juvenile hormone binding protein"/>
    <property type="match status" value="1"/>
</dbReference>
<dbReference type="PANTHER" id="PTHR11008">
    <property type="entry name" value="PROTEIN TAKEOUT-LIKE PROTEIN"/>
    <property type="match status" value="1"/>
</dbReference>
<feature type="chain" id="PRO_5045160012" evidence="1">
    <location>
        <begin position="17"/>
        <end position="246"/>
    </location>
</feature>
<evidence type="ECO:0000313" key="2">
    <source>
        <dbReference type="Proteomes" id="UP000695000"/>
    </source>
</evidence>
<dbReference type="RefSeq" id="XP_017773215.1">
    <property type="nucleotide sequence ID" value="XM_017917726.1"/>
</dbReference>
<dbReference type="InterPro" id="IPR010562">
    <property type="entry name" value="Haemolymph_juvenile_hormone-bd"/>
</dbReference>
<dbReference type="Proteomes" id="UP000695000">
    <property type="component" value="Unplaced"/>
</dbReference>
<dbReference type="PANTHER" id="PTHR11008:SF18">
    <property type="entry name" value="BCDNA.GH05536-RELATED"/>
    <property type="match status" value="1"/>
</dbReference>
<keyword evidence="2" id="KW-1185">Reference proteome</keyword>
<dbReference type="GeneID" id="108560263"/>
<reference evidence="3" key="1">
    <citation type="submission" date="2025-08" db="UniProtKB">
        <authorList>
            <consortium name="RefSeq"/>
        </authorList>
    </citation>
    <scope>IDENTIFICATION</scope>
    <source>
        <tissue evidence="3">Whole Larva</tissue>
    </source>
</reference>
<keyword evidence="1" id="KW-0732">Signal</keyword>
<dbReference type="SMART" id="SM00700">
    <property type="entry name" value="JHBP"/>
    <property type="match status" value="1"/>
</dbReference>
<evidence type="ECO:0000256" key="1">
    <source>
        <dbReference type="SAM" id="SignalP"/>
    </source>
</evidence>
<sequence>MLSQSIFILLPLLVVAQNTLPDFVKTCKRYDPNLLKCLQESFADVLSRMANGIPEMGLRPIDPATVEQTHLVFGNNSAINMDINMINPKIYGCMASTLRDGLFDIDKGIYEMEFLIPEIYMISEFKGNGNVLMIKINSNGVIRVNTTNCVVTAKWDGKYYEKDGEEHMKLENFVMDVMIEKIYVDVEGLFGGNKDLQRATNKLINENVDVLYEEMKPVILQFVKSFAFEANSNVFDAFPMRVLFPK</sequence>
<accession>A0ABM1MF65</accession>
<organism evidence="2 3">
    <name type="scientific">Nicrophorus vespilloides</name>
    <name type="common">Boreal carrion beetle</name>
    <dbReference type="NCBI Taxonomy" id="110193"/>
    <lineage>
        <taxon>Eukaryota</taxon>
        <taxon>Metazoa</taxon>
        <taxon>Ecdysozoa</taxon>
        <taxon>Arthropoda</taxon>
        <taxon>Hexapoda</taxon>
        <taxon>Insecta</taxon>
        <taxon>Pterygota</taxon>
        <taxon>Neoptera</taxon>
        <taxon>Endopterygota</taxon>
        <taxon>Coleoptera</taxon>
        <taxon>Polyphaga</taxon>
        <taxon>Staphyliniformia</taxon>
        <taxon>Silphidae</taxon>
        <taxon>Nicrophorinae</taxon>
        <taxon>Nicrophorus</taxon>
    </lineage>
</organism>
<feature type="signal peptide" evidence="1">
    <location>
        <begin position="1"/>
        <end position="16"/>
    </location>
</feature>